<dbReference type="SMART" id="SM00116">
    <property type="entry name" value="CBS"/>
    <property type="match status" value="2"/>
</dbReference>
<name>A0ABU9AIT6_PSEA5</name>
<gene>
    <name evidence="4" type="ORF">WG925_21580</name>
</gene>
<evidence type="ECO:0000259" key="3">
    <source>
        <dbReference type="SMART" id="SM00116"/>
    </source>
</evidence>
<dbReference type="EMBL" id="JBBPIX010000013">
    <property type="protein sequence ID" value="MEK6466342.1"/>
    <property type="molecule type" value="Genomic_DNA"/>
</dbReference>
<dbReference type="InterPro" id="IPR051257">
    <property type="entry name" value="Diverse_CBS-Domain"/>
</dbReference>
<evidence type="ECO:0000256" key="1">
    <source>
        <dbReference type="ARBA" id="ARBA00023122"/>
    </source>
</evidence>
<dbReference type="PANTHER" id="PTHR43080">
    <property type="entry name" value="CBS DOMAIN-CONTAINING PROTEIN CBSX3, MITOCHONDRIAL"/>
    <property type="match status" value="1"/>
</dbReference>
<dbReference type="Pfam" id="PF00571">
    <property type="entry name" value="CBS"/>
    <property type="match status" value="2"/>
</dbReference>
<evidence type="ECO:0000256" key="2">
    <source>
        <dbReference type="SAM" id="MobiDB-lite"/>
    </source>
</evidence>
<dbReference type="Gene3D" id="3.10.580.10">
    <property type="entry name" value="CBS-domain"/>
    <property type="match status" value="1"/>
</dbReference>
<keyword evidence="5" id="KW-1185">Reference proteome</keyword>
<proteinExistence type="predicted"/>
<comment type="caution">
    <text evidence="4">The sequence shown here is derived from an EMBL/GenBank/DDBJ whole genome shotgun (WGS) entry which is preliminary data.</text>
</comment>
<dbReference type="RefSeq" id="WP_346104412.1">
    <property type="nucleotide sequence ID" value="NZ_BAAAOD010000035.1"/>
</dbReference>
<evidence type="ECO:0000313" key="4">
    <source>
        <dbReference type="EMBL" id="MEK6466342.1"/>
    </source>
</evidence>
<feature type="domain" description="CBS" evidence="3">
    <location>
        <begin position="22"/>
        <end position="69"/>
    </location>
</feature>
<dbReference type="Proteomes" id="UP001367513">
    <property type="component" value="Unassembled WGS sequence"/>
</dbReference>
<keyword evidence="1" id="KW-0129">CBS domain</keyword>
<sequence>MSATTTGPPRGPVPVRSVLRSPVGEVEWDRSLRDAARDLAADEIGVLLVVRRHSALGIVSERDLVAAVAAGLDPDDTIVEDAMTTEIVSVDVSAAVTTAAGVMLEAGIRHLLATRDGSPAGIVSIRDVLAAVLEEHGPGNDGNGDSPVPRGTGAA</sequence>
<accession>A0ABU9AIT6</accession>
<reference evidence="4 5" key="1">
    <citation type="submission" date="2024-03" db="EMBL/GenBank/DDBJ databases">
        <title>Draft genome sequence of Pseudonocardia carboxydivorans JCM 14827.</title>
        <authorList>
            <person name="Duangmal K."/>
        </authorList>
    </citation>
    <scope>NUCLEOTIDE SEQUENCE [LARGE SCALE GENOMIC DNA]</scope>
    <source>
        <strain evidence="4 5">JCM 14827</strain>
    </source>
</reference>
<feature type="domain" description="CBS" evidence="3">
    <location>
        <begin position="86"/>
        <end position="133"/>
    </location>
</feature>
<protein>
    <submittedName>
        <fullName evidence="4">CBS domain-containing protein</fullName>
    </submittedName>
</protein>
<dbReference type="SUPFAM" id="SSF54631">
    <property type="entry name" value="CBS-domain pair"/>
    <property type="match status" value="1"/>
</dbReference>
<dbReference type="InterPro" id="IPR046342">
    <property type="entry name" value="CBS_dom_sf"/>
</dbReference>
<feature type="region of interest" description="Disordered" evidence="2">
    <location>
        <begin position="136"/>
        <end position="155"/>
    </location>
</feature>
<dbReference type="PANTHER" id="PTHR43080:SF2">
    <property type="entry name" value="CBS DOMAIN-CONTAINING PROTEIN"/>
    <property type="match status" value="1"/>
</dbReference>
<evidence type="ECO:0000313" key="5">
    <source>
        <dbReference type="Proteomes" id="UP001367513"/>
    </source>
</evidence>
<dbReference type="InterPro" id="IPR000644">
    <property type="entry name" value="CBS_dom"/>
</dbReference>
<organism evidence="4 5">
    <name type="scientific">Pseudonocardia alni subsp. carboxydivorans</name>
    <dbReference type="NCBI Taxonomy" id="415010"/>
    <lineage>
        <taxon>Bacteria</taxon>
        <taxon>Bacillati</taxon>
        <taxon>Actinomycetota</taxon>
        <taxon>Actinomycetes</taxon>
        <taxon>Pseudonocardiales</taxon>
        <taxon>Pseudonocardiaceae</taxon>
        <taxon>Pseudonocardia</taxon>
    </lineage>
</organism>